<accession>A0A4P9K3N4</accession>
<keyword evidence="4" id="KW-1185">Reference proteome</keyword>
<feature type="chain" id="PRO_5020199975" evidence="1">
    <location>
        <begin position="28"/>
        <end position="303"/>
    </location>
</feature>
<dbReference type="RefSeq" id="WP_138563896.1">
    <property type="nucleotide sequence ID" value="NZ_CP040602.1"/>
</dbReference>
<feature type="signal peptide" evidence="1">
    <location>
        <begin position="1"/>
        <end position="27"/>
    </location>
</feature>
<evidence type="ECO:0000313" key="4">
    <source>
        <dbReference type="Proteomes" id="UP000304864"/>
    </source>
</evidence>
<proteinExistence type="predicted"/>
<dbReference type="SUPFAM" id="SSF53474">
    <property type="entry name" value="alpha/beta-Hydrolases"/>
    <property type="match status" value="1"/>
</dbReference>
<dbReference type="InterPro" id="IPR029058">
    <property type="entry name" value="AB_hydrolase_fold"/>
</dbReference>
<dbReference type="EMBL" id="CP040602">
    <property type="protein sequence ID" value="QCU89489.1"/>
    <property type="molecule type" value="Genomic_DNA"/>
</dbReference>
<dbReference type="Pfam" id="PF12146">
    <property type="entry name" value="Hydrolase_4"/>
    <property type="match status" value="1"/>
</dbReference>
<reference evidence="3 4" key="1">
    <citation type="submission" date="2019-05" db="EMBL/GenBank/DDBJ databases">
        <title>Thiomicrorhabdus sediminis sp. nov, a novel sulfur-oxidizing bacterium isolated from coastal sediment.</title>
        <authorList>
            <person name="Liu X."/>
        </authorList>
    </citation>
    <scope>NUCLEOTIDE SEQUENCE [LARGE SCALE GENOMIC DNA]</scope>
    <source>
        <strain evidence="3 4">G1</strain>
    </source>
</reference>
<dbReference type="OrthoDB" id="8208091at2"/>
<organism evidence="3 4">
    <name type="scientific">Thiomicrorhabdus sediminis</name>
    <dbReference type="NCBI Taxonomy" id="2580412"/>
    <lineage>
        <taxon>Bacteria</taxon>
        <taxon>Pseudomonadati</taxon>
        <taxon>Pseudomonadota</taxon>
        <taxon>Gammaproteobacteria</taxon>
        <taxon>Thiotrichales</taxon>
        <taxon>Piscirickettsiaceae</taxon>
        <taxon>Thiomicrorhabdus</taxon>
    </lineage>
</organism>
<dbReference type="AlphaFoldDB" id="A0A4P9K3N4"/>
<keyword evidence="1" id="KW-0732">Signal</keyword>
<keyword evidence="3" id="KW-0378">Hydrolase</keyword>
<dbReference type="PANTHER" id="PTHR42886">
    <property type="entry name" value="RE40534P-RELATED"/>
    <property type="match status" value="1"/>
</dbReference>
<dbReference type="Proteomes" id="UP000304864">
    <property type="component" value="Chromosome"/>
</dbReference>
<dbReference type="PANTHER" id="PTHR42886:SF29">
    <property type="entry name" value="PUMMELIG, ISOFORM A"/>
    <property type="match status" value="1"/>
</dbReference>
<dbReference type="InterPro" id="IPR022742">
    <property type="entry name" value="Hydrolase_4"/>
</dbReference>
<evidence type="ECO:0000259" key="2">
    <source>
        <dbReference type="Pfam" id="PF12146"/>
    </source>
</evidence>
<dbReference type="Gene3D" id="3.40.50.1820">
    <property type="entry name" value="alpha/beta hydrolase"/>
    <property type="match status" value="1"/>
</dbReference>
<dbReference type="GO" id="GO:0016787">
    <property type="term" value="F:hydrolase activity"/>
    <property type="evidence" value="ECO:0007669"/>
    <property type="project" value="UniProtKB-KW"/>
</dbReference>
<sequence length="303" mass="32907">MKTRFALFAKVFAGLALCTALVNSAYAAEVKEIKQTHQGMQLNANLLLADGGGFDDKMVLLTHGTLTHKERSTYAQLQKNLAAQGVSSLAINLSLGLNDRHGEYDCNVAHTHKHTDALQEIGFWLDWLKSQGATAVTLMGHSRGGNQTAWFATEHDSDIIKNVVLVAPATGEQQSPAEYEEKYGKSLASVMAKAKKMVAAGKGNEMMADTDFIYCKKAKVAAASFVDYYEVKPQFDTPTLLKDINKPTLVVMGSADTVVADLPEKIQPLADAGKVETLMLEDADHFFLDFANEDLAAAVAEFM</sequence>
<evidence type="ECO:0000313" key="3">
    <source>
        <dbReference type="EMBL" id="QCU89489.1"/>
    </source>
</evidence>
<feature type="domain" description="Serine aminopeptidase S33" evidence="2">
    <location>
        <begin position="57"/>
        <end position="264"/>
    </location>
</feature>
<protein>
    <submittedName>
        <fullName evidence="3">Alpha/beta hydrolase</fullName>
    </submittedName>
</protein>
<evidence type="ECO:0000256" key="1">
    <source>
        <dbReference type="SAM" id="SignalP"/>
    </source>
</evidence>
<gene>
    <name evidence="3" type="ORF">FE785_01975</name>
</gene>
<name>A0A4P9K3N4_9GAMM</name>
<dbReference type="KEGG" id="thig:FE785_01975"/>